<dbReference type="PANTHER" id="PTHR15239">
    <property type="entry name" value="NUCLEAR EXPORT MEDIATOR FACTOR NEMF"/>
    <property type="match status" value="1"/>
</dbReference>
<reference evidence="3" key="1">
    <citation type="submission" date="2020-10" db="EMBL/GenBank/DDBJ databases">
        <authorList>
            <person name="Gilroy R."/>
        </authorList>
    </citation>
    <scope>NUCLEOTIDE SEQUENCE</scope>
    <source>
        <strain evidence="3">CHK154-7741</strain>
    </source>
</reference>
<accession>A0A9D1SQ35</accession>
<organism evidence="3 4">
    <name type="scientific">Candidatus Limenecus avicola</name>
    <dbReference type="NCBI Taxonomy" id="2840847"/>
    <lineage>
        <taxon>Bacteria</taxon>
        <taxon>Bacillati</taxon>
        <taxon>Bacillota</taxon>
        <taxon>Clostridia</taxon>
        <taxon>Eubacteriales</taxon>
        <taxon>Clostridiaceae</taxon>
        <taxon>Clostridiaceae incertae sedis</taxon>
        <taxon>Candidatus Limenecus</taxon>
    </lineage>
</organism>
<sequence length="561" mass="64962">MLHIDSLLLEAFYEENKDFFINARVQKIQQPTRREVILQMRNNGESKKLYININPSFHHLCFMNKENEAKRNIQIPKQPPMFCMLLRKHMEGARILKINKPEFERIIELTFENYNEIGDRIEECLSIELMGKHSNIVLYNTDNNIILGCAHNIGEEKSKERELAGGLPYIYPPKQNKKNLLQTRFSNFKSAVLKSDDSLKKAVADKYFSLSQITVQEICDAKNIDSNQTANSLSEQNLQILFVELHEFLENKNRLYSVDKDYSKYSCINNLGNEYDNINNLIDDYFALNIEKNLVSNLKTNLKAKINKELKKQTNTFNNQQKQIDKKEKAQMYMTKGNLLTANSYAVSAGQKSVTLTDYETNTPVEIQLDETLSVIDNAKRYFALYNKTKKAYQVAQEMSEQTKEEIDYLNQLLFDIDICDNFEELKEIAQEFEPPQKIDKKKKEENIKLTKEEIDGFTVYIGKNNKQNDYLYSKISSGDDVWFHVLNTPGSHVIAKTGSSSQQLKDETVLKIAKLAKQYSTAKNSTKAAVVYTLRKYIKRPNNTKSGFVVYKNETEIVVD</sequence>
<evidence type="ECO:0000256" key="1">
    <source>
        <dbReference type="SAM" id="Coils"/>
    </source>
</evidence>
<dbReference type="GO" id="GO:0000049">
    <property type="term" value="F:tRNA binding"/>
    <property type="evidence" value="ECO:0007669"/>
    <property type="project" value="TreeGrafter"/>
</dbReference>
<reference evidence="3" key="2">
    <citation type="journal article" date="2021" name="PeerJ">
        <title>Extensive microbial diversity within the chicken gut microbiome revealed by metagenomics and culture.</title>
        <authorList>
            <person name="Gilroy R."/>
            <person name="Ravi A."/>
            <person name="Getino M."/>
            <person name="Pursley I."/>
            <person name="Horton D.L."/>
            <person name="Alikhan N.F."/>
            <person name="Baker D."/>
            <person name="Gharbi K."/>
            <person name="Hall N."/>
            <person name="Watson M."/>
            <person name="Adriaenssens E.M."/>
            <person name="Foster-Nyarko E."/>
            <person name="Jarju S."/>
            <person name="Secka A."/>
            <person name="Antonio M."/>
            <person name="Oren A."/>
            <person name="Chaudhuri R.R."/>
            <person name="La Ragione R."/>
            <person name="Hildebrand F."/>
            <person name="Pallen M.J."/>
        </authorList>
    </citation>
    <scope>NUCLEOTIDE SEQUENCE</scope>
    <source>
        <strain evidence="3">CHK154-7741</strain>
    </source>
</reference>
<dbReference type="InterPro" id="IPR008532">
    <property type="entry name" value="NFACT_RNA-bd"/>
</dbReference>
<dbReference type="PANTHER" id="PTHR15239:SF6">
    <property type="entry name" value="RIBOSOME QUALITY CONTROL COMPLEX SUBUNIT NEMF"/>
    <property type="match status" value="1"/>
</dbReference>
<dbReference type="GO" id="GO:0043023">
    <property type="term" value="F:ribosomal large subunit binding"/>
    <property type="evidence" value="ECO:0007669"/>
    <property type="project" value="TreeGrafter"/>
</dbReference>
<keyword evidence="1" id="KW-0175">Coiled coil</keyword>
<name>A0A9D1SQ35_9CLOT</name>
<dbReference type="Pfam" id="PF05833">
    <property type="entry name" value="NFACT_N"/>
    <property type="match status" value="1"/>
</dbReference>
<dbReference type="Pfam" id="PF05670">
    <property type="entry name" value="NFACT-R_1"/>
    <property type="match status" value="1"/>
</dbReference>
<comment type="caution">
    <text evidence="3">The sequence shown here is derived from an EMBL/GenBank/DDBJ whole genome shotgun (WGS) entry which is preliminary data.</text>
</comment>
<dbReference type="GO" id="GO:1990112">
    <property type="term" value="C:RQC complex"/>
    <property type="evidence" value="ECO:0007669"/>
    <property type="project" value="TreeGrafter"/>
</dbReference>
<dbReference type="Gene3D" id="2.30.310.10">
    <property type="entry name" value="ibrinogen binding protein from staphylococcus aureus domain"/>
    <property type="match status" value="1"/>
</dbReference>
<dbReference type="InterPro" id="IPR051608">
    <property type="entry name" value="RQC_Subunit_NEMF"/>
</dbReference>
<feature type="coiled-coil region" evidence="1">
    <location>
        <begin position="303"/>
        <end position="330"/>
    </location>
</feature>
<dbReference type="AlphaFoldDB" id="A0A9D1SQ35"/>
<evidence type="ECO:0000259" key="2">
    <source>
        <dbReference type="Pfam" id="PF05670"/>
    </source>
</evidence>
<dbReference type="EMBL" id="DVOD01000007">
    <property type="protein sequence ID" value="HIU91598.1"/>
    <property type="molecule type" value="Genomic_DNA"/>
</dbReference>
<dbReference type="Proteomes" id="UP000886748">
    <property type="component" value="Unassembled WGS sequence"/>
</dbReference>
<feature type="domain" description="NFACT RNA-binding" evidence="2">
    <location>
        <begin position="455"/>
        <end position="550"/>
    </location>
</feature>
<evidence type="ECO:0000313" key="4">
    <source>
        <dbReference type="Proteomes" id="UP000886748"/>
    </source>
</evidence>
<protein>
    <submittedName>
        <fullName evidence="3">NFACT family protein</fullName>
    </submittedName>
</protein>
<proteinExistence type="predicted"/>
<evidence type="ECO:0000313" key="3">
    <source>
        <dbReference type="EMBL" id="HIU91598.1"/>
    </source>
</evidence>
<dbReference type="GO" id="GO:0072344">
    <property type="term" value="P:rescue of stalled ribosome"/>
    <property type="evidence" value="ECO:0007669"/>
    <property type="project" value="TreeGrafter"/>
</dbReference>
<gene>
    <name evidence="3" type="ORF">IAD26_00540</name>
</gene>